<dbReference type="Pfam" id="PF01365">
    <property type="entry name" value="RYDR_ITPR"/>
    <property type="match status" value="2"/>
</dbReference>
<name>A0A1D1V0T1_RAMVA</name>
<feature type="coiled-coil region" evidence="14">
    <location>
        <begin position="2645"/>
        <end position="2672"/>
    </location>
</feature>
<comment type="domain">
    <text evidence="13">The receptor contains a calcium channel in its C-terminal extremity. Its large N-terminal cytoplasmic region has the ligand-binding site in the N-terminus and modulatory sites in the middle portion immediately upstream of the channel region.</text>
</comment>
<evidence type="ECO:0000256" key="3">
    <source>
        <dbReference type="ARBA" id="ARBA00022448"/>
    </source>
</evidence>
<feature type="region of interest" description="Disordered" evidence="15">
    <location>
        <begin position="1013"/>
        <end position="1034"/>
    </location>
</feature>
<keyword evidence="14" id="KW-0175">Coiled coil</keyword>
<dbReference type="Pfam" id="PF02815">
    <property type="entry name" value="MIR"/>
    <property type="match status" value="1"/>
</dbReference>
<sequence length="2692" mass="305875">MIRKMLGLNEDTSVSFLRMGDIVSLYAEGISNDASPDSGFLSSLGLVDERCIVQPDAGTLDVPPRKFRDCLFKICPMSRYTAQNQFRKSKLARQQTNSFTLTPSSLMSKLHHAAEIEKKQNDNESKKLMGTPILYGAIVQFLHLKSNKFLTVNKHLPAMVEKNAMRVHLDSAGNEGSWFYISPFYRLRAKGDTVVAGDQVIIIPVNAAQPLHVSSMSLSDYPGCREVNAIQSLEPCPWKLSVYMDYKDASSEHILKSGDVIRLFHSEEEKFLTLDDYQKKQYVFLRVTARGSAATATSSKALWEVEIVKNDPCRGGRATWDSLFRFKHLATGAFLSAQVDNDTTSDVVRNKLRGGPGTPVYYLTPHTQDFDRTCLFELHPTTSVKRGSSIPKKQTFARFKHYDTNSWIHSTTISFDKTPPAGTKTGSEPWRPVMDKVGLAVQRDDKEAFAIVPVAADEVRDLDFANDTAKSLAGINSKIADRTATRSDISILRKVLTDTIYFVADTPDKGGDCLEMVAETLNREKQKLMREQNVLKQVFAILRTPFADETVLEKKPYFYLEDLNDPRQAHLKQVMRYCYRLLRLAQQDYRKNQEYVAKEFSLMQRQIGYDILAEDTITALLHGNRKLLEKHITEKEINTFIKLAQRNKDSKFLDYLAQLCVSNQTAIPATQLLICVAAFNSNNSDILIRTRFERDDDDFSGYNNSPVFLDWNHQTQSLSELTRLARNVANPEVTKWLDYYRHQLDLFSHMCLDRQYLAIKELAPELTVPLTLRCLADDNLQPELRASFCRLILHLHVDKGDQKLITPVRYARLWNDIPSDCTLEGFSHMAEKSISAEEGFESLVSFVHRYLEKCSEHAGLSKVGDQNQTFANREQNKLTFEVVKLTRYLVYFGFFSFSQLIHLTRILLAILDVDTTEGQIPTDSEGSGDEADESRSFARIRTALSSPVSLLSNLTTGLANDYGRQTSVLTEQEEKLVVDTKVKIIEILTFVLDIRLDFKITRLLSVFKQAAQGYGQSPSSSKSRTASDQCELSASPSRTVHKEFDALFQDKELNLDGEEGRLFIRVLLHLAMHDDPQLVTGALKLLFRQFSQREELLQAFSQVQLLVSPAQEEVYIKIKNDLDAFRGYVEKSELWVYRSTKEGATEKENDTVAPPQPLAPRNSLVRNPSLVSFSSVARDSLTSELPDMGSPMLDEYDEIQKIFCSVNSLCVYKDKKTGSRKPRFQEQRLLRNLGFHTIVIHLLQIPYEKNLDHKMQKIIADAHEFLQNFCLGNPDNQRILHQDLDLFLTPSPVECMTVRSIFEGNYDLCSEVTPHVVQHFISCIENQGENVEYIRALQALVYADNRFVKKTQDLIVSELLSSADSEVLLFIADRNGFENLLCLMESVVDDDKVPGDLRYHVELIRLLSMCTGGRNHFTELKCHNLMPLEDIIRLIAHKSCLIMVKCVYVDFLTNCFVETEMENKEIFSSSSTGIWTLFEDFAKDIDEACKTEFQPSRQWSLHYYVATAVVKLLTDFFKTAFPTSTGRPKLQDSDQVQLMERLLQSLIRLCGQNWVKTDKSFQANVSSCLKELKEAATRVGSMPSHLGVQVETALERGKLRQPLPVSSKLSNCAKSVEAISGSLQENLSRDDQEILNSLQEIVTKIQLHGNNLALAEKSLIVDVVQYPEILFSSRSKTRPRYQGGELIRKLITHVSVLQESDELLCLQILHVLRSMIIEEVKDEQKFSKEGANLRRDFLAACLDRRMRSRWQRPEGRSKDLIISEIQCHLNAKGASALVVDLIVKKTSPEVLRASVVLGIALLDGGNTAVQKSLFDRLKSGEDSEKFFAVFDTKMKAAQSRLRSSQKIVWSEADDADMLSESSQRDRIQNSVSDGNLAVRSPSRRPSTSSLRSTSSTPQPRWSVTIDNDDAETVKDEPLSPEVEIMTNILRFFQLLCENHNRDMQNYLRVQGGRTSCNIVLQTLSFLDCICGSTSGGLGLLGHYINQSNVDLVNQTIVTLTEFCQGPSVENQDCIAGTETDGLDIILAIMLTDIRPLQDKAEDKVLLLKYNTVKLLLAITESRRDTDNAEKILRNLSLGSFVDSIVHYHYLSDGTKKTGTEDAPTPRMLAGSMYILAYQLAEFSPDLWHLLHPSDFDSTPKMVDALKYLDSKTAHIEVVREDRSIEKITFRIAEKCEYLTPETKQRVKNETERDEQGSKVADFFGRVDELYNEMKWQKHLRETPMLYQISQRMTLWRSLNVFFAWLLNIMVMMYYPFSGSISDIPFVYSNFLWIMFFFALAMVIVRPEKSYFKPLVITAIVRSVYLVGPQYTVMLLGVINVIVSAVTVVSYTGNIGAAESSISGALKDSRFFYAVTLVAISVAGLVVHEFFYSLLLLDIVYREETLYNVVRSVTRNGRSILLTAVLAVILIYMFSMVGYLFFSHHFIKEVSTVTSLLLPEKTVVGSNEASKIIDLNQETEMEHVCHSMLTCMVTTLLHGLRSGGGIGDVLRQLSFKDPLFFARAVYDLLFYFVVIIITLNLIFGVIIDTFADLREEKQEKEEILRNSCFICGLERSAFDNKSISFDQHIHSDHNMWHYLYFIILLREKDPTEFTGPESYVSSLIAENQLHWFPRLRTLSLAVEDKDSDQGEIQKIQKELLITQQIVIKLSEQLADLRREIKEQRSRRDRMKSMPAGHIFNQSINGYDDAFDPF</sequence>
<organism evidence="17 18">
    <name type="scientific">Ramazzottius varieornatus</name>
    <name type="common">Water bear</name>
    <name type="synonym">Tardigrade</name>
    <dbReference type="NCBI Taxonomy" id="947166"/>
    <lineage>
        <taxon>Eukaryota</taxon>
        <taxon>Metazoa</taxon>
        <taxon>Ecdysozoa</taxon>
        <taxon>Tardigrada</taxon>
        <taxon>Eutardigrada</taxon>
        <taxon>Parachela</taxon>
        <taxon>Hypsibioidea</taxon>
        <taxon>Ramazzottiidae</taxon>
        <taxon>Ramazzottius</taxon>
    </lineage>
</organism>
<feature type="domain" description="MIR" evidence="16">
    <location>
        <begin position="252"/>
        <end position="308"/>
    </location>
</feature>
<dbReference type="Pfam" id="PF08709">
    <property type="entry name" value="Ins145_P3_rec"/>
    <property type="match status" value="1"/>
</dbReference>
<dbReference type="SUPFAM" id="SSF100909">
    <property type="entry name" value="IP3 receptor type 1 binding core, domain 2"/>
    <property type="match status" value="2"/>
</dbReference>
<evidence type="ECO:0000256" key="8">
    <source>
        <dbReference type="ARBA" id="ARBA00023065"/>
    </source>
</evidence>
<comment type="function">
    <text evidence="13">Receptor for inositol 1,4,5-trisphosphate, a second messenger that mediates the release of intracellular calcium.</text>
</comment>
<dbReference type="GO" id="GO:0005220">
    <property type="term" value="F:inositol 1,4,5-trisphosphate-gated calcium channel activity"/>
    <property type="evidence" value="ECO:0007669"/>
    <property type="project" value="UniProtKB-UniRule"/>
</dbReference>
<dbReference type="InterPro" id="IPR015925">
    <property type="entry name" value="Ryanodine_IP3_receptor"/>
</dbReference>
<dbReference type="GO" id="GO:0070679">
    <property type="term" value="F:inositol 1,4,5 trisphosphate binding"/>
    <property type="evidence" value="ECO:0007669"/>
    <property type="project" value="UniProtKB-UniRule"/>
</dbReference>
<evidence type="ECO:0000256" key="4">
    <source>
        <dbReference type="ARBA" id="ARBA00022692"/>
    </source>
</evidence>
<dbReference type="GO" id="GO:0051209">
    <property type="term" value="P:release of sequestered calcium ion into cytosol"/>
    <property type="evidence" value="ECO:0007669"/>
    <property type="project" value="UniProtKB-UniRule"/>
</dbReference>
<dbReference type="Gene3D" id="1.25.10.30">
    <property type="entry name" value="IP3 receptor type 1 binding core, RIH domain"/>
    <property type="match status" value="1"/>
</dbReference>
<keyword evidence="4 13" id="KW-0812">Transmembrane</keyword>
<protein>
    <recommendedName>
        <fullName evidence="13">Inositol 1,4,5-trisphosphate receptor</fullName>
    </recommendedName>
</protein>
<dbReference type="GO" id="GO:0005789">
    <property type="term" value="C:endoplasmic reticulum membrane"/>
    <property type="evidence" value="ECO:0007669"/>
    <property type="project" value="UniProtKB-SubCell"/>
</dbReference>
<evidence type="ECO:0000256" key="13">
    <source>
        <dbReference type="RuleBase" id="RU368044"/>
    </source>
</evidence>
<evidence type="ECO:0000256" key="7">
    <source>
        <dbReference type="ARBA" id="ARBA00022989"/>
    </source>
</evidence>
<dbReference type="InterPro" id="IPR000493">
    <property type="entry name" value="InsP3_rcpt"/>
</dbReference>
<feature type="transmembrane region" description="Helical" evidence="13">
    <location>
        <begin position="2350"/>
        <end position="2378"/>
    </location>
</feature>
<keyword evidence="11 13" id="KW-1071">Ligand-gated ion channel</keyword>
<evidence type="ECO:0000256" key="5">
    <source>
        <dbReference type="ARBA" id="ARBA00022737"/>
    </source>
</evidence>
<feature type="region of interest" description="Disordered" evidence="15">
    <location>
        <begin position="1859"/>
        <end position="1915"/>
    </location>
</feature>
<dbReference type="Pfam" id="PF08454">
    <property type="entry name" value="RIH_assoc"/>
    <property type="match status" value="1"/>
</dbReference>
<dbReference type="EMBL" id="BDGG01000002">
    <property type="protein sequence ID" value="GAU93572.1"/>
    <property type="molecule type" value="Genomic_DNA"/>
</dbReference>
<dbReference type="InterPro" id="IPR000699">
    <property type="entry name" value="RIH_dom"/>
</dbReference>
<keyword evidence="8 13" id="KW-0406">Ion transport</keyword>
<dbReference type="InterPro" id="IPR013662">
    <property type="entry name" value="RIH_assoc-dom"/>
</dbReference>
<keyword evidence="18" id="KW-1185">Reference proteome</keyword>
<feature type="transmembrane region" description="Helical" evidence="13">
    <location>
        <begin position="2399"/>
        <end position="2421"/>
    </location>
</feature>
<dbReference type="PRINTS" id="PR00779">
    <property type="entry name" value="INSP3RECEPTR"/>
</dbReference>
<dbReference type="Proteomes" id="UP000186922">
    <property type="component" value="Unassembled WGS sequence"/>
</dbReference>
<comment type="subcellular location">
    <subcellularLocation>
        <location evidence="1 13">Endoplasmic reticulum membrane</location>
        <topology evidence="1 13">Multi-pass membrane protein</topology>
    </subcellularLocation>
</comment>
<dbReference type="Gene3D" id="1.10.287.70">
    <property type="match status" value="1"/>
</dbReference>
<dbReference type="OrthoDB" id="76898at2759"/>
<accession>A0A1D1V0T1</accession>
<keyword evidence="3 13" id="KW-0813">Transport</keyword>
<feature type="transmembrane region" description="Helical" evidence="13">
    <location>
        <begin position="2507"/>
        <end position="2530"/>
    </location>
</feature>
<keyword evidence="7 13" id="KW-1133">Transmembrane helix</keyword>
<evidence type="ECO:0000313" key="17">
    <source>
        <dbReference type="EMBL" id="GAU93572.1"/>
    </source>
</evidence>
<dbReference type="InterPro" id="IPR036300">
    <property type="entry name" value="MIR_dom_sf"/>
</dbReference>
<evidence type="ECO:0000256" key="9">
    <source>
        <dbReference type="ARBA" id="ARBA00023136"/>
    </source>
</evidence>
<evidence type="ECO:0000256" key="14">
    <source>
        <dbReference type="SAM" id="Coils"/>
    </source>
</evidence>
<feature type="compositionally biased region" description="Polar residues" evidence="15">
    <location>
        <begin position="1014"/>
        <end position="1034"/>
    </location>
</feature>
<proteinExistence type="inferred from homology"/>
<keyword evidence="12 13" id="KW-0407">Ion channel</keyword>
<keyword evidence="13" id="KW-0107">Calcium channel</keyword>
<evidence type="ECO:0000256" key="11">
    <source>
        <dbReference type="ARBA" id="ARBA00023286"/>
    </source>
</evidence>
<evidence type="ECO:0000313" key="18">
    <source>
        <dbReference type="Proteomes" id="UP000186922"/>
    </source>
</evidence>
<keyword evidence="13" id="KW-0106">Calcium</keyword>
<keyword evidence="13" id="KW-0109">Calcium transport</keyword>
<dbReference type="InterPro" id="IPR035910">
    <property type="entry name" value="RyR/IP3R_RIH_dom_sf"/>
</dbReference>
<dbReference type="SUPFAM" id="SSF82109">
    <property type="entry name" value="MIR domain"/>
    <property type="match status" value="2"/>
</dbReference>
<keyword evidence="5" id="KW-0677">Repeat</keyword>
<feature type="domain" description="MIR" evidence="16">
    <location>
        <begin position="130"/>
        <end position="184"/>
    </location>
</feature>
<dbReference type="PANTHER" id="PTHR45816">
    <property type="entry name" value="MIR DOMAIN-CONTAINING PROTEIN"/>
    <property type="match status" value="1"/>
</dbReference>
<comment type="similarity">
    <text evidence="2 13">Belongs to the InsP3 receptor family.</text>
</comment>
<feature type="transmembrane region" description="Helical" evidence="13">
    <location>
        <begin position="2234"/>
        <end position="2254"/>
    </location>
</feature>
<dbReference type="Pfam" id="PF00520">
    <property type="entry name" value="Ion_trans"/>
    <property type="match status" value="1"/>
</dbReference>
<evidence type="ECO:0000256" key="2">
    <source>
        <dbReference type="ARBA" id="ARBA00009453"/>
    </source>
</evidence>
<keyword evidence="10 13" id="KW-0675">Receptor</keyword>
<dbReference type="InterPro" id="IPR016093">
    <property type="entry name" value="MIR_motif"/>
</dbReference>
<dbReference type="PROSITE" id="PS50919">
    <property type="entry name" value="MIR"/>
    <property type="match status" value="2"/>
</dbReference>
<feature type="transmembrane region" description="Helical" evidence="13">
    <location>
        <begin position="2266"/>
        <end position="2284"/>
    </location>
</feature>
<dbReference type="STRING" id="947166.A0A1D1V0T1"/>
<dbReference type="InterPro" id="IPR005821">
    <property type="entry name" value="Ion_trans_dom"/>
</dbReference>
<evidence type="ECO:0000259" key="16">
    <source>
        <dbReference type="PROSITE" id="PS50919"/>
    </source>
</evidence>
<evidence type="ECO:0000256" key="10">
    <source>
        <dbReference type="ARBA" id="ARBA00023170"/>
    </source>
</evidence>
<dbReference type="InterPro" id="IPR014821">
    <property type="entry name" value="Ins145_P3_rcpt"/>
</dbReference>
<evidence type="ECO:0000256" key="1">
    <source>
        <dbReference type="ARBA" id="ARBA00004477"/>
    </source>
</evidence>
<keyword evidence="6 13" id="KW-0256">Endoplasmic reticulum</keyword>
<comment type="subunit">
    <text evidence="13">Homotetramer.</text>
</comment>
<feature type="compositionally biased region" description="Low complexity" evidence="15">
    <location>
        <begin position="1879"/>
        <end position="1900"/>
    </location>
</feature>
<comment type="caution">
    <text evidence="17">The sequence shown here is derived from an EMBL/GenBank/DDBJ whole genome shotgun (WGS) entry which is preliminary data.</text>
</comment>
<dbReference type="PANTHER" id="PTHR45816:SF4">
    <property type="entry name" value="RYR_IP3R HOMOLOGY ASSOCIATED DOMAIN-CONTAINING PROTEIN"/>
    <property type="match status" value="1"/>
</dbReference>
<feature type="transmembrane region" description="Helical" evidence="13">
    <location>
        <begin position="2312"/>
        <end position="2330"/>
    </location>
</feature>
<evidence type="ECO:0000256" key="6">
    <source>
        <dbReference type="ARBA" id="ARBA00022824"/>
    </source>
</evidence>
<keyword evidence="9 13" id="KW-0472">Membrane</keyword>
<dbReference type="Gene3D" id="2.80.10.50">
    <property type="match status" value="2"/>
</dbReference>
<gene>
    <name evidence="17" type="primary">RvY_05495-1</name>
    <name evidence="17" type="synonym">RvY_05495.1</name>
    <name evidence="17" type="ORF">RvY_05495</name>
</gene>
<evidence type="ECO:0000256" key="12">
    <source>
        <dbReference type="ARBA" id="ARBA00023303"/>
    </source>
</evidence>
<evidence type="ECO:0000256" key="15">
    <source>
        <dbReference type="SAM" id="MobiDB-lite"/>
    </source>
</evidence>
<reference evidence="17 18" key="1">
    <citation type="journal article" date="2016" name="Nat. Commun.">
        <title>Extremotolerant tardigrade genome and improved radiotolerance of human cultured cells by tardigrade-unique protein.</title>
        <authorList>
            <person name="Hashimoto T."/>
            <person name="Horikawa D.D."/>
            <person name="Saito Y."/>
            <person name="Kuwahara H."/>
            <person name="Kozuka-Hata H."/>
            <person name="Shin-I T."/>
            <person name="Minakuchi Y."/>
            <person name="Ohishi K."/>
            <person name="Motoyama A."/>
            <person name="Aizu T."/>
            <person name="Enomoto A."/>
            <person name="Kondo K."/>
            <person name="Tanaka S."/>
            <person name="Hara Y."/>
            <person name="Koshikawa S."/>
            <person name="Sagara H."/>
            <person name="Miura T."/>
            <person name="Yokobori S."/>
            <person name="Miyagawa K."/>
            <person name="Suzuki Y."/>
            <person name="Kubo T."/>
            <person name="Oyama M."/>
            <person name="Kohara Y."/>
            <person name="Fujiyama A."/>
            <person name="Arakawa K."/>
            <person name="Katayama T."/>
            <person name="Toyoda A."/>
            <person name="Kunieda T."/>
        </authorList>
    </citation>
    <scope>NUCLEOTIDE SEQUENCE [LARGE SCALE GENOMIC DNA]</scope>
    <source>
        <strain evidence="17 18">YOKOZUNA-1</strain>
    </source>
</reference>
<dbReference type="SMART" id="SM00472">
    <property type="entry name" value="MIR"/>
    <property type="match status" value="4"/>
</dbReference>